<feature type="compositionally biased region" description="Basic and acidic residues" evidence="1">
    <location>
        <begin position="338"/>
        <end position="357"/>
    </location>
</feature>
<protein>
    <submittedName>
        <fullName evidence="2">Uncharacterized protein</fullName>
    </submittedName>
</protein>
<feature type="compositionally biased region" description="Basic and acidic residues" evidence="1">
    <location>
        <begin position="428"/>
        <end position="459"/>
    </location>
</feature>
<feature type="region of interest" description="Disordered" evidence="1">
    <location>
        <begin position="1"/>
        <end position="34"/>
    </location>
</feature>
<keyword evidence="3" id="KW-1185">Reference proteome</keyword>
<reference evidence="2 3" key="1">
    <citation type="submission" date="2023-02" db="EMBL/GenBank/DDBJ databases">
        <title>LHISI_Scaffold_Assembly.</title>
        <authorList>
            <person name="Stuart O.P."/>
            <person name="Cleave R."/>
            <person name="Magrath M.J.L."/>
            <person name="Mikheyev A.S."/>
        </authorList>
    </citation>
    <scope>NUCLEOTIDE SEQUENCE [LARGE SCALE GENOMIC DNA]</scope>
    <source>
        <strain evidence="2">Daus_M_001</strain>
        <tissue evidence="2">Leg muscle</tissue>
    </source>
</reference>
<organism evidence="2 3">
    <name type="scientific">Dryococelus australis</name>
    <dbReference type="NCBI Taxonomy" id="614101"/>
    <lineage>
        <taxon>Eukaryota</taxon>
        <taxon>Metazoa</taxon>
        <taxon>Ecdysozoa</taxon>
        <taxon>Arthropoda</taxon>
        <taxon>Hexapoda</taxon>
        <taxon>Insecta</taxon>
        <taxon>Pterygota</taxon>
        <taxon>Neoptera</taxon>
        <taxon>Polyneoptera</taxon>
        <taxon>Phasmatodea</taxon>
        <taxon>Verophasmatodea</taxon>
        <taxon>Anareolatae</taxon>
        <taxon>Phasmatidae</taxon>
        <taxon>Eurycanthinae</taxon>
        <taxon>Dryococelus</taxon>
    </lineage>
</organism>
<feature type="region of interest" description="Disordered" evidence="1">
    <location>
        <begin position="227"/>
        <end position="259"/>
    </location>
</feature>
<accession>A0ABQ9I2J5</accession>
<gene>
    <name evidence="2" type="ORF">PR048_010357</name>
</gene>
<dbReference type="Proteomes" id="UP001159363">
    <property type="component" value="Chromosome 3"/>
</dbReference>
<evidence type="ECO:0000313" key="2">
    <source>
        <dbReference type="EMBL" id="KAJ8890848.1"/>
    </source>
</evidence>
<proteinExistence type="predicted"/>
<evidence type="ECO:0000256" key="1">
    <source>
        <dbReference type="SAM" id="MobiDB-lite"/>
    </source>
</evidence>
<name>A0ABQ9I2J5_9NEOP</name>
<dbReference type="EMBL" id="JARBHB010000003">
    <property type="protein sequence ID" value="KAJ8890848.1"/>
    <property type="molecule type" value="Genomic_DNA"/>
</dbReference>
<feature type="compositionally biased region" description="Basic and acidic residues" evidence="1">
    <location>
        <begin position="228"/>
        <end position="256"/>
    </location>
</feature>
<evidence type="ECO:0000313" key="3">
    <source>
        <dbReference type="Proteomes" id="UP001159363"/>
    </source>
</evidence>
<sequence>MEQLRNVRAGGGGVCRQNPSANGDVHYGSHMRKSGGLVKREIPEKIRRPTATSGTTPTCENLVTRQEIETGSPWWEASVLIAQPPWGKESSKEEEPYIAGCQQSEHFCANDFHDKGARLPSRRSGFDLRRVNSRIFARVGIVLDDAACPRVFSGYSRFRRSILGSHFISCPGMTVSQLESPSLGECCLALGTLPTRVSRRKMSTLPPVHNVSKAEIMTTAHTWRCTKSVRDSEAEDGGSRRVSKDVGGPPDKEPGRRPYVLLDGESSRVRDRVMSSFEGNKGLQNHFSVRIILYSLGQAANEQVSETRKSIGLRSLAYGFLQTAKFSCPYPFEEFTKKTTDETVESERAGETGDSRENPPTNGIVPGIKPGSPWWEASRLTDQPPWPPYSKTETKKKAPADVGIKYGRQTRWPPPADARRRLQNKMADTSRRQTRWKEKKTPPGIKERERENEARGNERKRNKRWNAKERKLGRTPRKPSTIECKNGKLKPRWTQSEMHKIKFEIEYQNLGFQIQV</sequence>
<comment type="caution">
    <text evidence="2">The sequence shown here is derived from an EMBL/GenBank/DDBJ whole genome shotgun (WGS) entry which is preliminary data.</text>
</comment>
<feature type="region of interest" description="Disordered" evidence="1">
    <location>
        <begin position="406"/>
        <end position="485"/>
    </location>
</feature>
<feature type="region of interest" description="Disordered" evidence="1">
    <location>
        <begin position="338"/>
        <end position="367"/>
    </location>
</feature>